<dbReference type="GO" id="GO:0016301">
    <property type="term" value="F:kinase activity"/>
    <property type="evidence" value="ECO:0007669"/>
    <property type="project" value="UniProtKB-KW"/>
</dbReference>
<dbReference type="EMBL" id="CP115396">
    <property type="protein sequence ID" value="WBO83899.1"/>
    <property type="molecule type" value="Genomic_DNA"/>
</dbReference>
<feature type="transmembrane region" description="Helical" evidence="10">
    <location>
        <begin position="146"/>
        <end position="169"/>
    </location>
</feature>
<dbReference type="RefSeq" id="WP_270126371.1">
    <property type="nucleotide sequence ID" value="NZ_CP115396.1"/>
</dbReference>
<keyword evidence="5" id="KW-0808">Transferase</keyword>
<dbReference type="SUPFAM" id="SSF47384">
    <property type="entry name" value="Homodimeric domain of signal transducing histidine kinase"/>
    <property type="match status" value="1"/>
</dbReference>
<evidence type="ECO:0000256" key="8">
    <source>
        <dbReference type="ARBA" id="ARBA00022989"/>
    </source>
</evidence>
<dbReference type="CDD" id="cd06225">
    <property type="entry name" value="HAMP"/>
    <property type="match status" value="1"/>
</dbReference>
<comment type="subcellular location">
    <subcellularLocation>
        <location evidence="2">Membrane</location>
    </subcellularLocation>
</comment>
<evidence type="ECO:0000256" key="1">
    <source>
        <dbReference type="ARBA" id="ARBA00000085"/>
    </source>
</evidence>
<evidence type="ECO:0000256" key="4">
    <source>
        <dbReference type="ARBA" id="ARBA00022553"/>
    </source>
</evidence>
<dbReference type="Gene3D" id="3.30.565.10">
    <property type="entry name" value="Histidine kinase-like ATPase, C-terminal domain"/>
    <property type="match status" value="1"/>
</dbReference>
<dbReference type="CDD" id="cd00082">
    <property type="entry name" value="HisKA"/>
    <property type="match status" value="1"/>
</dbReference>
<dbReference type="EC" id="2.7.13.3" evidence="3"/>
<organism evidence="13 14">
    <name type="scientific">Hymenobacter yonginensis</name>
    <dbReference type="NCBI Taxonomy" id="748197"/>
    <lineage>
        <taxon>Bacteria</taxon>
        <taxon>Pseudomonadati</taxon>
        <taxon>Bacteroidota</taxon>
        <taxon>Cytophagia</taxon>
        <taxon>Cytophagales</taxon>
        <taxon>Hymenobacteraceae</taxon>
        <taxon>Hymenobacter</taxon>
    </lineage>
</organism>
<dbReference type="SMART" id="SM00387">
    <property type="entry name" value="HATPase_c"/>
    <property type="match status" value="1"/>
</dbReference>
<dbReference type="SMART" id="SM00388">
    <property type="entry name" value="HisKA"/>
    <property type="match status" value="1"/>
</dbReference>
<dbReference type="Proteomes" id="UP001211872">
    <property type="component" value="Chromosome"/>
</dbReference>
<evidence type="ECO:0000256" key="7">
    <source>
        <dbReference type="ARBA" id="ARBA00022777"/>
    </source>
</evidence>
<reference evidence="13 14" key="1">
    <citation type="journal article" date="2011" name="Int. J. Syst. Evol. Microbiol.">
        <title>Hymenobacter yonginensis sp. nov., isolated from a mesotrophic artificial lake.</title>
        <authorList>
            <person name="Joung Y."/>
            <person name="Cho S.H."/>
            <person name="Kim H."/>
            <person name="Kim S.B."/>
            <person name="Joh K."/>
        </authorList>
    </citation>
    <scope>NUCLEOTIDE SEQUENCE [LARGE SCALE GENOMIC DNA]</scope>
    <source>
        <strain evidence="13 14">KCTC 22745</strain>
    </source>
</reference>
<evidence type="ECO:0000256" key="3">
    <source>
        <dbReference type="ARBA" id="ARBA00012438"/>
    </source>
</evidence>
<evidence type="ECO:0000256" key="2">
    <source>
        <dbReference type="ARBA" id="ARBA00004370"/>
    </source>
</evidence>
<evidence type="ECO:0000313" key="14">
    <source>
        <dbReference type="Proteomes" id="UP001211872"/>
    </source>
</evidence>
<keyword evidence="7 13" id="KW-0418">Kinase</keyword>
<dbReference type="Pfam" id="PF02518">
    <property type="entry name" value="HATPase_c"/>
    <property type="match status" value="1"/>
</dbReference>
<keyword evidence="6 10" id="KW-0812">Transmembrane</keyword>
<dbReference type="InterPro" id="IPR036097">
    <property type="entry name" value="HisK_dim/P_sf"/>
</dbReference>
<proteinExistence type="predicted"/>
<dbReference type="InterPro" id="IPR036890">
    <property type="entry name" value="HATPase_C_sf"/>
</dbReference>
<dbReference type="Pfam" id="PF00512">
    <property type="entry name" value="HisKA"/>
    <property type="match status" value="1"/>
</dbReference>
<dbReference type="Gene3D" id="6.10.340.10">
    <property type="match status" value="1"/>
</dbReference>
<gene>
    <name evidence="13" type="ORF">O9Z63_16135</name>
</gene>
<dbReference type="PANTHER" id="PTHR45436:SF5">
    <property type="entry name" value="SENSOR HISTIDINE KINASE TRCS"/>
    <property type="match status" value="1"/>
</dbReference>
<evidence type="ECO:0000256" key="6">
    <source>
        <dbReference type="ARBA" id="ARBA00022692"/>
    </source>
</evidence>
<evidence type="ECO:0000259" key="11">
    <source>
        <dbReference type="PROSITE" id="PS50109"/>
    </source>
</evidence>
<feature type="domain" description="Histidine kinase" evidence="11">
    <location>
        <begin position="227"/>
        <end position="442"/>
    </location>
</feature>
<dbReference type="InterPro" id="IPR003661">
    <property type="entry name" value="HisK_dim/P_dom"/>
</dbReference>
<evidence type="ECO:0000313" key="13">
    <source>
        <dbReference type="EMBL" id="WBO83899.1"/>
    </source>
</evidence>
<name>A0ABY7PL45_9BACT</name>
<dbReference type="InterPro" id="IPR003594">
    <property type="entry name" value="HATPase_dom"/>
</dbReference>
<dbReference type="Gene3D" id="1.10.287.130">
    <property type="match status" value="1"/>
</dbReference>
<feature type="domain" description="HAMP" evidence="12">
    <location>
        <begin position="166"/>
        <end position="219"/>
    </location>
</feature>
<sequence>MRWRPRFSSLRTHLLLAFTAVVLLTTLLGVGWQYRRLRALLTAADDTRLTTRAELLLARTDVSGRFPLIALPDQAHDYIRIVYGVPGQRPQELFRSARWPRGPVRGWRQVRVSRSPGLFPDDRLTLWLAHPATSLAADLAQVRQGLAVAAVGSLLLAWLLAPLLSRAALRPLRRMSRQARRMHHTPDLTDLPVPATGDEVQELAETLNQLLARLRESARLQDNFLAAAAHELRTPLATLQTGLSVARHNPDMPAAASAQLAGHQEEIRRLSGLVDDFLLVSRLRAGALPLHLAPVALDDLVLRAVDQVLPRYQAAGRPLHLHLDDTVADYTVPADAGKLLSVLLNLLENALRHAPPAAAVQVTLGPAPAGSGWQVSIRNPVARSLGDLSRLTAAYYQADVLSEGAGLGLWLSSRILELHGSALQLTEHEGVFSAEFTLADNK</sequence>
<dbReference type="SUPFAM" id="SSF55874">
    <property type="entry name" value="ATPase domain of HSP90 chaperone/DNA topoisomerase II/histidine kinase"/>
    <property type="match status" value="1"/>
</dbReference>
<keyword evidence="4" id="KW-0597">Phosphoprotein</keyword>
<dbReference type="SMART" id="SM00304">
    <property type="entry name" value="HAMP"/>
    <property type="match status" value="1"/>
</dbReference>
<keyword evidence="10" id="KW-0472">Membrane</keyword>
<dbReference type="PANTHER" id="PTHR45436">
    <property type="entry name" value="SENSOR HISTIDINE KINASE YKOH"/>
    <property type="match status" value="1"/>
</dbReference>
<comment type="catalytic activity">
    <reaction evidence="1">
        <text>ATP + protein L-histidine = ADP + protein N-phospho-L-histidine.</text>
        <dbReference type="EC" id="2.7.13.3"/>
    </reaction>
</comment>
<dbReference type="PROSITE" id="PS50885">
    <property type="entry name" value="HAMP"/>
    <property type="match status" value="1"/>
</dbReference>
<dbReference type="InterPro" id="IPR003660">
    <property type="entry name" value="HAMP_dom"/>
</dbReference>
<dbReference type="InterPro" id="IPR005467">
    <property type="entry name" value="His_kinase_dom"/>
</dbReference>
<dbReference type="Pfam" id="PF00672">
    <property type="entry name" value="HAMP"/>
    <property type="match status" value="1"/>
</dbReference>
<dbReference type="PROSITE" id="PS50109">
    <property type="entry name" value="HIS_KIN"/>
    <property type="match status" value="1"/>
</dbReference>
<accession>A0ABY7PL45</accession>
<protein>
    <recommendedName>
        <fullName evidence="3">histidine kinase</fullName>
        <ecNumber evidence="3">2.7.13.3</ecNumber>
    </recommendedName>
</protein>
<keyword evidence="9" id="KW-0902">Two-component regulatory system</keyword>
<keyword evidence="14" id="KW-1185">Reference proteome</keyword>
<evidence type="ECO:0000256" key="5">
    <source>
        <dbReference type="ARBA" id="ARBA00022679"/>
    </source>
</evidence>
<evidence type="ECO:0000256" key="10">
    <source>
        <dbReference type="SAM" id="Phobius"/>
    </source>
</evidence>
<dbReference type="InterPro" id="IPR050428">
    <property type="entry name" value="TCS_sensor_his_kinase"/>
</dbReference>
<evidence type="ECO:0000256" key="9">
    <source>
        <dbReference type="ARBA" id="ARBA00023012"/>
    </source>
</evidence>
<dbReference type="SUPFAM" id="SSF158472">
    <property type="entry name" value="HAMP domain-like"/>
    <property type="match status" value="1"/>
</dbReference>
<keyword evidence="8 10" id="KW-1133">Transmembrane helix</keyword>
<evidence type="ECO:0000259" key="12">
    <source>
        <dbReference type="PROSITE" id="PS50885"/>
    </source>
</evidence>